<dbReference type="PANTHER" id="PTHR45023">
    <property type="match status" value="1"/>
</dbReference>
<accession>H6QS07</accession>
<protein>
    <recommendedName>
        <fullName evidence="2">No apical meristem-associated C-terminal domain-containing protein</fullName>
    </recommendedName>
</protein>
<dbReference type="PANTHER" id="PTHR45023:SF4">
    <property type="entry name" value="GLYCINE-RICH PROTEIN-RELATED"/>
    <property type="match status" value="1"/>
</dbReference>
<dbReference type="Pfam" id="PF14303">
    <property type="entry name" value="NAM-associated"/>
    <property type="match status" value="1"/>
</dbReference>
<sequence length="119" mass="13593">MRVCNKFGGSYSQVERRLRSGMSRDEILSEAKELYKSENETAFNLDHCWVILREHPKWQATQQENDLKAKKSKEASSTPETDEAVPSSPQAGTQPDDEDEQSNRSVLGSESRCKTQEWL</sequence>
<dbReference type="EMBL" id="DS178287">
    <property type="protein sequence ID" value="EHS63442.1"/>
    <property type="molecule type" value="Genomic_DNA"/>
</dbReference>
<feature type="region of interest" description="Disordered" evidence="1">
    <location>
        <begin position="60"/>
        <end position="119"/>
    </location>
</feature>
<dbReference type="RefSeq" id="XP_003889727.1">
    <property type="nucleotide sequence ID" value="XM_003889678.1"/>
</dbReference>
<proteinExistence type="predicted"/>
<evidence type="ECO:0000313" key="4">
    <source>
        <dbReference type="Proteomes" id="UP000008783"/>
    </source>
</evidence>
<reference evidence="4" key="1">
    <citation type="journal article" date="2011" name="Proc. Natl. Acad. Sci. U.S.A.">
        <title>Obligate biotrophy features unraveled by the genomic analysis of rust fungi.</title>
        <authorList>
            <person name="Duplessis S."/>
            <person name="Cuomo C.A."/>
            <person name="Lin Y.-C."/>
            <person name="Aerts A."/>
            <person name="Tisserant E."/>
            <person name="Veneault-Fourrey C."/>
            <person name="Joly D.L."/>
            <person name="Hacquard S."/>
            <person name="Amselem J."/>
            <person name="Cantarel B.L."/>
            <person name="Chiu R."/>
            <person name="Coutinho P.M."/>
            <person name="Feau N."/>
            <person name="Field M."/>
            <person name="Frey P."/>
            <person name="Gelhaye E."/>
            <person name="Goldberg J."/>
            <person name="Grabherr M.G."/>
            <person name="Kodira C.D."/>
            <person name="Kohler A."/>
            <person name="Kuees U."/>
            <person name="Lindquist E.A."/>
            <person name="Lucas S.M."/>
            <person name="Mago R."/>
            <person name="Mauceli E."/>
            <person name="Morin E."/>
            <person name="Murat C."/>
            <person name="Pangilinan J.L."/>
            <person name="Park R."/>
            <person name="Pearson M."/>
            <person name="Quesneville H."/>
            <person name="Rouhier N."/>
            <person name="Sakthikumar S."/>
            <person name="Salamov A.A."/>
            <person name="Schmutz J."/>
            <person name="Selles B."/>
            <person name="Shapiro H."/>
            <person name="Tanguay P."/>
            <person name="Tuskan G.A."/>
            <person name="Henrissat B."/>
            <person name="Van de Peer Y."/>
            <person name="Rouze P."/>
            <person name="Ellis J.G."/>
            <person name="Dodds P.N."/>
            <person name="Schein J.E."/>
            <person name="Zhong S."/>
            <person name="Hamelin R.C."/>
            <person name="Grigoriev I.V."/>
            <person name="Szabo L.J."/>
            <person name="Martin F."/>
        </authorList>
    </citation>
    <scope>NUCLEOTIDE SEQUENCE [LARGE SCALE GENOMIC DNA]</scope>
    <source>
        <strain evidence="4">CRL 75-36-700-3 / race SCCL</strain>
    </source>
</reference>
<name>H6QS07_PUCGT</name>
<dbReference type="Proteomes" id="UP000008783">
    <property type="component" value="Unassembled WGS sequence"/>
</dbReference>
<dbReference type="InterPro" id="IPR029466">
    <property type="entry name" value="NAM-associated_C"/>
</dbReference>
<evidence type="ECO:0000259" key="2">
    <source>
        <dbReference type="Pfam" id="PF14303"/>
    </source>
</evidence>
<dbReference type="STRING" id="418459.H6QS07"/>
<dbReference type="HOGENOM" id="CLU_2062634_0_0_1"/>
<evidence type="ECO:0000313" key="3">
    <source>
        <dbReference type="EMBL" id="EHS63442.1"/>
    </source>
</evidence>
<organism evidence="3 4">
    <name type="scientific">Puccinia graminis f. sp. tritici (strain CRL 75-36-700-3 / race SCCL)</name>
    <name type="common">Black stem rust fungus</name>
    <dbReference type="NCBI Taxonomy" id="418459"/>
    <lineage>
        <taxon>Eukaryota</taxon>
        <taxon>Fungi</taxon>
        <taxon>Dikarya</taxon>
        <taxon>Basidiomycota</taxon>
        <taxon>Pucciniomycotina</taxon>
        <taxon>Pucciniomycetes</taxon>
        <taxon>Pucciniales</taxon>
        <taxon>Pucciniaceae</taxon>
        <taxon>Puccinia</taxon>
    </lineage>
</organism>
<dbReference type="VEuPathDB" id="FungiDB:PGTG_21574"/>
<dbReference type="KEGG" id="pgr:PGTG_21574"/>
<dbReference type="InParanoid" id="H6QS07"/>
<keyword evidence="4" id="KW-1185">Reference proteome</keyword>
<evidence type="ECO:0000256" key="1">
    <source>
        <dbReference type="SAM" id="MobiDB-lite"/>
    </source>
</evidence>
<dbReference type="GeneID" id="13543104"/>
<gene>
    <name evidence="3" type="ORF">PGTG_21574</name>
</gene>
<dbReference type="OrthoDB" id="2507178at2759"/>
<dbReference type="AlphaFoldDB" id="H6QS07"/>
<feature type="domain" description="No apical meristem-associated C-terminal" evidence="2">
    <location>
        <begin position="42"/>
        <end position="104"/>
    </location>
</feature>
<feature type="compositionally biased region" description="Basic and acidic residues" evidence="1">
    <location>
        <begin position="65"/>
        <end position="74"/>
    </location>
</feature>